<keyword evidence="7" id="KW-1133">Transmembrane helix</keyword>
<evidence type="ECO:0000313" key="8">
    <source>
        <dbReference type="EMBL" id="KAB5545435.1"/>
    </source>
</evidence>
<gene>
    <name evidence="8" type="ORF">DKX38_013547</name>
</gene>
<keyword evidence="7" id="KW-0812">Transmembrane</keyword>
<reference evidence="9" key="1">
    <citation type="journal article" date="2019" name="Gigascience">
        <title>De novo genome assembly of the endangered Acer yangbiense, a plant species with extremely small populations endemic to Yunnan Province, China.</title>
        <authorList>
            <person name="Yang J."/>
            <person name="Wariss H.M."/>
            <person name="Tao L."/>
            <person name="Zhang R."/>
            <person name="Yun Q."/>
            <person name="Hollingsworth P."/>
            <person name="Dao Z."/>
            <person name="Luo G."/>
            <person name="Guo H."/>
            <person name="Ma Y."/>
            <person name="Sun W."/>
        </authorList>
    </citation>
    <scope>NUCLEOTIDE SEQUENCE [LARGE SCALE GENOMIC DNA]</scope>
    <source>
        <strain evidence="9">cv. br00</strain>
    </source>
</reference>
<dbReference type="EMBL" id="VDCV01000008">
    <property type="protein sequence ID" value="KAB5545435.1"/>
    <property type="molecule type" value="Genomic_DNA"/>
</dbReference>
<evidence type="ECO:0000256" key="6">
    <source>
        <dbReference type="SAM" id="MobiDB-lite"/>
    </source>
</evidence>
<dbReference type="GO" id="GO:0003677">
    <property type="term" value="F:DNA binding"/>
    <property type="evidence" value="ECO:0007669"/>
    <property type="project" value="UniProtKB-KW"/>
</dbReference>
<protein>
    <recommendedName>
        <fullName evidence="10">TF-B3 domain-containing protein</fullName>
    </recommendedName>
</protein>
<evidence type="ECO:0000256" key="7">
    <source>
        <dbReference type="SAM" id="Phobius"/>
    </source>
</evidence>
<dbReference type="SUPFAM" id="SSF101936">
    <property type="entry name" value="DNA-binding pseudobarrel domain"/>
    <property type="match status" value="1"/>
</dbReference>
<keyword evidence="4" id="KW-0804">Transcription</keyword>
<sequence length="289" mass="32155">MEKEIKELSKPETSAESEYPEELRELAETALLLVAVKHTRFDCKTSSTLAKLKRKFLGAPSHDQPQTEDSRNHLEGGTIDLASRNHLEGATIDLAPRNLSGELPLGRPENILRMLKSYNPPDIPSVPSLNNELIERCSKPFEKQLSASDLKDSQSRLTISKSDAENHLYPLLNDGENLARGIEVNTYGPDGKQFGMMLFKIWGGKTHVLFGKWRAFYNENLSRITKKPGNLPAMELNVAIIVFLILFSVGVIADYSIHNISLAVTANRFGLLEDTTGIPDDDNYSPPPD</sequence>
<comment type="caution">
    <text evidence="8">The sequence shown here is derived from an EMBL/GenBank/DDBJ whole genome shotgun (WGS) entry which is preliminary data.</text>
</comment>
<evidence type="ECO:0000313" key="9">
    <source>
        <dbReference type="Proteomes" id="UP000326939"/>
    </source>
</evidence>
<evidence type="ECO:0008006" key="10">
    <source>
        <dbReference type="Google" id="ProtNLM"/>
    </source>
</evidence>
<dbReference type="InterPro" id="IPR015300">
    <property type="entry name" value="DNA-bd_pseudobarrel_sf"/>
</dbReference>
<dbReference type="Gene3D" id="2.40.330.10">
    <property type="entry name" value="DNA-binding pseudobarrel domain"/>
    <property type="match status" value="1"/>
</dbReference>
<dbReference type="Proteomes" id="UP000326939">
    <property type="component" value="Chromosome 8"/>
</dbReference>
<feature type="compositionally biased region" description="Basic and acidic residues" evidence="6">
    <location>
        <begin position="1"/>
        <end position="10"/>
    </location>
</feature>
<dbReference type="InterPro" id="IPR005508">
    <property type="entry name" value="At2g31720-like"/>
</dbReference>
<keyword evidence="7" id="KW-0472">Membrane</keyword>
<evidence type="ECO:0000256" key="2">
    <source>
        <dbReference type="ARBA" id="ARBA00023015"/>
    </source>
</evidence>
<dbReference type="PANTHER" id="PTHR31541:SF28">
    <property type="entry name" value="TF-B3 DOMAIN-CONTAINING PROTEIN"/>
    <property type="match status" value="1"/>
</dbReference>
<dbReference type="PANTHER" id="PTHR31541">
    <property type="entry name" value="B3 DOMAIN PLANT PROTEIN-RELATED"/>
    <property type="match status" value="1"/>
</dbReference>
<dbReference type="InterPro" id="IPR003340">
    <property type="entry name" value="B3_DNA-bd"/>
</dbReference>
<dbReference type="AlphaFoldDB" id="A0A5N5LRJ4"/>
<keyword evidence="2" id="KW-0805">Transcription regulation</keyword>
<evidence type="ECO:0000256" key="4">
    <source>
        <dbReference type="ARBA" id="ARBA00023163"/>
    </source>
</evidence>
<keyword evidence="3" id="KW-0238">DNA-binding</keyword>
<evidence type="ECO:0000256" key="1">
    <source>
        <dbReference type="ARBA" id="ARBA00004123"/>
    </source>
</evidence>
<dbReference type="CDD" id="cd10017">
    <property type="entry name" value="B3_DNA"/>
    <property type="match status" value="1"/>
</dbReference>
<evidence type="ECO:0000256" key="5">
    <source>
        <dbReference type="ARBA" id="ARBA00023242"/>
    </source>
</evidence>
<feature type="transmembrane region" description="Helical" evidence="7">
    <location>
        <begin position="236"/>
        <end position="257"/>
    </location>
</feature>
<evidence type="ECO:0000256" key="3">
    <source>
        <dbReference type="ARBA" id="ARBA00023125"/>
    </source>
</evidence>
<accession>A0A5N5LRJ4</accession>
<name>A0A5N5LRJ4_9ROSI</name>
<proteinExistence type="predicted"/>
<keyword evidence="9" id="KW-1185">Reference proteome</keyword>
<feature type="region of interest" description="Disordered" evidence="6">
    <location>
        <begin position="1"/>
        <end position="22"/>
    </location>
</feature>
<comment type="subcellular location">
    <subcellularLocation>
        <location evidence="1">Nucleus</location>
    </subcellularLocation>
</comment>
<organism evidence="8 9">
    <name type="scientific">Salix brachista</name>
    <dbReference type="NCBI Taxonomy" id="2182728"/>
    <lineage>
        <taxon>Eukaryota</taxon>
        <taxon>Viridiplantae</taxon>
        <taxon>Streptophyta</taxon>
        <taxon>Embryophyta</taxon>
        <taxon>Tracheophyta</taxon>
        <taxon>Spermatophyta</taxon>
        <taxon>Magnoliopsida</taxon>
        <taxon>eudicotyledons</taxon>
        <taxon>Gunneridae</taxon>
        <taxon>Pentapetalae</taxon>
        <taxon>rosids</taxon>
        <taxon>fabids</taxon>
        <taxon>Malpighiales</taxon>
        <taxon>Salicaceae</taxon>
        <taxon>Saliceae</taxon>
        <taxon>Salix</taxon>
    </lineage>
</organism>
<keyword evidence="5" id="KW-0539">Nucleus</keyword>
<dbReference type="GO" id="GO:0005634">
    <property type="term" value="C:nucleus"/>
    <property type="evidence" value="ECO:0007669"/>
    <property type="project" value="UniProtKB-SubCell"/>
</dbReference>